<evidence type="ECO:0000313" key="3">
    <source>
        <dbReference type="Proteomes" id="UP000199428"/>
    </source>
</evidence>
<sequence>MKRTKNILALAICTVLSATTFLGFASTAQAEELSQVKDSAKVNYGTVSAEDQALLKVLFDAGYYAYINPDLYAKYGNDEAALFNHFITTGIWEGRQGNQDFNVDAYASAYDDLKAAYGNDILAYYRHYINTKDTETRPVTTLHIASQWGITVTSLVDPSIVITPYDVYFSEINGTADLESVKHGVLITDKKMKAQTEAEEYRKFLVTHGLAY</sequence>
<name>A0A1G5S0U4_PSEXY</name>
<evidence type="ECO:0000313" key="2">
    <source>
        <dbReference type="EMBL" id="SCZ79982.1"/>
    </source>
</evidence>
<evidence type="ECO:0000256" key="1">
    <source>
        <dbReference type="SAM" id="SignalP"/>
    </source>
</evidence>
<reference evidence="2 3" key="1">
    <citation type="submission" date="2016-10" db="EMBL/GenBank/DDBJ databases">
        <authorList>
            <person name="de Groot N.N."/>
        </authorList>
    </citation>
    <scope>NUCLEOTIDE SEQUENCE [LARGE SCALE GENOMIC DNA]</scope>
    <source>
        <strain evidence="2 3">DSM 10317</strain>
    </source>
</reference>
<accession>A0A1G5S0U4</accession>
<keyword evidence="1" id="KW-0732">Signal</keyword>
<dbReference type="EMBL" id="FMWK01000011">
    <property type="protein sequence ID" value="SCZ79982.1"/>
    <property type="molecule type" value="Genomic_DNA"/>
</dbReference>
<protein>
    <submittedName>
        <fullName evidence="2">Uncharacterized protein</fullName>
    </submittedName>
</protein>
<organism evidence="2 3">
    <name type="scientific">Pseudobutyrivibrio xylanivorans</name>
    <dbReference type="NCBI Taxonomy" id="185007"/>
    <lineage>
        <taxon>Bacteria</taxon>
        <taxon>Bacillati</taxon>
        <taxon>Bacillota</taxon>
        <taxon>Clostridia</taxon>
        <taxon>Lachnospirales</taxon>
        <taxon>Lachnospiraceae</taxon>
        <taxon>Pseudobutyrivibrio</taxon>
    </lineage>
</organism>
<proteinExistence type="predicted"/>
<feature type="chain" id="PRO_5011660322" evidence="1">
    <location>
        <begin position="31"/>
        <end position="212"/>
    </location>
</feature>
<dbReference type="Proteomes" id="UP000199428">
    <property type="component" value="Unassembled WGS sequence"/>
</dbReference>
<dbReference type="RefSeq" id="WP_090163270.1">
    <property type="nucleotide sequence ID" value="NZ_FMWK01000011.1"/>
</dbReference>
<gene>
    <name evidence="2" type="ORF">SAMN02910350_02073</name>
</gene>
<feature type="signal peptide" evidence="1">
    <location>
        <begin position="1"/>
        <end position="30"/>
    </location>
</feature>
<dbReference type="AlphaFoldDB" id="A0A1G5S0U4"/>